<organism evidence="1 2">
    <name type="scientific">Portunus trituberculatus</name>
    <name type="common">Swimming crab</name>
    <name type="synonym">Neptunus trituberculatus</name>
    <dbReference type="NCBI Taxonomy" id="210409"/>
    <lineage>
        <taxon>Eukaryota</taxon>
        <taxon>Metazoa</taxon>
        <taxon>Ecdysozoa</taxon>
        <taxon>Arthropoda</taxon>
        <taxon>Crustacea</taxon>
        <taxon>Multicrustacea</taxon>
        <taxon>Malacostraca</taxon>
        <taxon>Eumalacostraca</taxon>
        <taxon>Eucarida</taxon>
        <taxon>Decapoda</taxon>
        <taxon>Pleocyemata</taxon>
        <taxon>Brachyura</taxon>
        <taxon>Eubrachyura</taxon>
        <taxon>Portunoidea</taxon>
        <taxon>Portunidae</taxon>
        <taxon>Portuninae</taxon>
        <taxon>Portunus</taxon>
    </lineage>
</organism>
<proteinExistence type="predicted"/>
<protein>
    <submittedName>
        <fullName evidence="1">Uncharacterized protein</fullName>
    </submittedName>
</protein>
<name>A0A5B7F6S6_PORTR</name>
<comment type="caution">
    <text evidence="1">The sequence shown here is derived from an EMBL/GenBank/DDBJ whole genome shotgun (WGS) entry which is preliminary data.</text>
</comment>
<sequence>MPASFSKFTKLMRGLRMRRLMLQGSEQSEAS</sequence>
<evidence type="ECO:0000313" key="2">
    <source>
        <dbReference type="Proteomes" id="UP000324222"/>
    </source>
</evidence>
<reference evidence="1 2" key="1">
    <citation type="submission" date="2019-05" db="EMBL/GenBank/DDBJ databases">
        <title>Another draft genome of Portunus trituberculatus and its Hox gene families provides insights of decapod evolution.</title>
        <authorList>
            <person name="Jeong J.-H."/>
            <person name="Song I."/>
            <person name="Kim S."/>
            <person name="Choi T."/>
            <person name="Kim D."/>
            <person name="Ryu S."/>
            <person name="Kim W."/>
        </authorList>
    </citation>
    <scope>NUCLEOTIDE SEQUENCE [LARGE SCALE GENOMIC DNA]</scope>
    <source>
        <tissue evidence="1">Muscle</tissue>
    </source>
</reference>
<dbReference type="AlphaFoldDB" id="A0A5B7F6S6"/>
<dbReference type="EMBL" id="VSRR010004802">
    <property type="protein sequence ID" value="MPC40753.1"/>
    <property type="molecule type" value="Genomic_DNA"/>
</dbReference>
<evidence type="ECO:0000313" key="1">
    <source>
        <dbReference type="EMBL" id="MPC40753.1"/>
    </source>
</evidence>
<accession>A0A5B7F6S6</accession>
<gene>
    <name evidence="1" type="ORF">E2C01_034319</name>
</gene>
<dbReference type="Proteomes" id="UP000324222">
    <property type="component" value="Unassembled WGS sequence"/>
</dbReference>
<keyword evidence="2" id="KW-1185">Reference proteome</keyword>